<dbReference type="InterPro" id="IPR003829">
    <property type="entry name" value="Pirin_N_dom"/>
</dbReference>
<dbReference type="InterPro" id="IPR014710">
    <property type="entry name" value="RmlC-like_jellyroll"/>
</dbReference>
<dbReference type="PANTHER" id="PTHR13903:SF8">
    <property type="entry name" value="PIRIN"/>
    <property type="match status" value="1"/>
</dbReference>
<comment type="caution">
    <text evidence="4">The sequence shown here is derived from an EMBL/GenBank/DDBJ whole genome shotgun (WGS) entry which is preliminary data.</text>
</comment>
<dbReference type="PIRSF" id="PIRSF006232">
    <property type="entry name" value="Pirin"/>
    <property type="match status" value="1"/>
</dbReference>
<dbReference type="EMBL" id="PYLW01000003">
    <property type="protein sequence ID" value="PSV98822.1"/>
    <property type="molecule type" value="Genomic_DNA"/>
</dbReference>
<evidence type="ECO:0000256" key="1">
    <source>
        <dbReference type="ARBA" id="ARBA00008416"/>
    </source>
</evidence>
<dbReference type="EMBL" id="PYOP01000004">
    <property type="protein sequence ID" value="PSW99044.1"/>
    <property type="molecule type" value="Genomic_DNA"/>
</dbReference>
<feature type="domain" description="Pirin N-terminal" evidence="3">
    <location>
        <begin position="24"/>
        <end position="115"/>
    </location>
</feature>
<keyword evidence="6" id="KW-1185">Reference proteome</keyword>
<dbReference type="SUPFAM" id="SSF51182">
    <property type="entry name" value="RmlC-like cupins"/>
    <property type="match status" value="1"/>
</dbReference>
<evidence type="ECO:0000313" key="5">
    <source>
        <dbReference type="EMBL" id="PSW99044.1"/>
    </source>
</evidence>
<evidence type="ECO:0000256" key="2">
    <source>
        <dbReference type="RuleBase" id="RU003457"/>
    </source>
</evidence>
<dbReference type="Pfam" id="PF02678">
    <property type="entry name" value="Pirin"/>
    <property type="match status" value="1"/>
</dbReference>
<dbReference type="Proteomes" id="UP000241954">
    <property type="component" value="Unassembled WGS sequence"/>
</dbReference>
<dbReference type="RefSeq" id="WP_045038619.1">
    <property type="nucleotide sequence ID" value="NZ_JZSR01000050.1"/>
</dbReference>
<dbReference type="AlphaFoldDB" id="A0A2T3MPI5"/>
<dbReference type="OrthoDB" id="9780903at2"/>
<dbReference type="Proteomes" id="UP000241190">
    <property type="component" value="Unassembled WGS sequence"/>
</dbReference>
<comment type="similarity">
    <text evidence="1 2">Belongs to the pirin family.</text>
</comment>
<evidence type="ECO:0000313" key="6">
    <source>
        <dbReference type="Proteomes" id="UP000241190"/>
    </source>
</evidence>
<accession>A0A2T3MPI5</accession>
<sequence length="278" mass="31531">MPKSRQLTHIRHGIKKGITTSFIHEKHFPTTNPFVLWEHFTSKQNNNHALNFHGHSGIEAISYPLTGTILHHDSTQQHHIVKSGDIHMMTSGQGIIHKSTTLPQQSISESFQLWIALPATDNNEMCQPKSQLFKKHHLPLIEDNHSTTKVLIGDYHQHTSPIKSQCELILLDIIMASYSTWCFTPPKHYLSCFIYLKSGVSYSANNKLMPFQIGFFESSSAPIIITTTSQSSRFFIACAVPLQQQLITNQSSIHSCKNNIDKSEVTIKNLMDKMKNKN</sequence>
<organism evidence="4 7">
    <name type="scientific">Photobacterium iliopiscarium</name>
    <dbReference type="NCBI Taxonomy" id="56192"/>
    <lineage>
        <taxon>Bacteria</taxon>
        <taxon>Pseudomonadati</taxon>
        <taxon>Pseudomonadota</taxon>
        <taxon>Gammaproteobacteria</taxon>
        <taxon>Vibrionales</taxon>
        <taxon>Vibrionaceae</taxon>
        <taxon>Photobacterium</taxon>
    </lineage>
</organism>
<reference evidence="4 7" key="1">
    <citation type="submission" date="2018-01" db="EMBL/GenBank/DDBJ databases">
        <title>Whole genome sequencing of Histamine producing bacteria.</title>
        <authorList>
            <person name="Butler K."/>
        </authorList>
    </citation>
    <scope>NUCLEOTIDE SEQUENCE [LARGE SCALE GENOMIC DNA]</scope>
    <source>
        <strain evidence="5 6">ATCC 51761</strain>
        <strain evidence="4 7">NCIMB 13481</strain>
    </source>
</reference>
<evidence type="ECO:0000313" key="7">
    <source>
        <dbReference type="Proteomes" id="UP000241954"/>
    </source>
</evidence>
<dbReference type="InterPro" id="IPR011051">
    <property type="entry name" value="RmlC_Cupin_sf"/>
</dbReference>
<dbReference type="PANTHER" id="PTHR13903">
    <property type="entry name" value="PIRIN-RELATED"/>
    <property type="match status" value="1"/>
</dbReference>
<evidence type="ECO:0000259" key="3">
    <source>
        <dbReference type="Pfam" id="PF02678"/>
    </source>
</evidence>
<dbReference type="InterPro" id="IPR012093">
    <property type="entry name" value="Pirin"/>
</dbReference>
<gene>
    <name evidence="4" type="ORF">C9I88_05225</name>
    <name evidence="5" type="ORF">C9J52_03295</name>
</gene>
<evidence type="ECO:0000313" key="4">
    <source>
        <dbReference type="EMBL" id="PSV98822.1"/>
    </source>
</evidence>
<proteinExistence type="inferred from homology"/>
<name>A0A2T3MPI5_9GAMM</name>
<protein>
    <submittedName>
        <fullName evidence="4">Nuclease PIN</fullName>
    </submittedName>
</protein>
<dbReference type="Gene3D" id="2.60.120.10">
    <property type="entry name" value="Jelly Rolls"/>
    <property type="match status" value="2"/>
</dbReference>
<dbReference type="GeneID" id="93547884"/>